<dbReference type="AlphaFoldDB" id="A0A1W6Z443"/>
<sequence>MTTPTGPAFYAVLTSKPGIYHSEPGADVEVVETYDYVFCGKTKAVFQIVRAPGPTRVRIVEDAPPHTVNVVPTRVLERFATLEEARCAIGQLANFGTLDAALVRREG</sequence>
<protein>
    <submittedName>
        <fullName evidence="1">Ferredoxin</fullName>
    </submittedName>
</protein>
<accession>A0A1W6Z443</accession>
<evidence type="ECO:0000313" key="1">
    <source>
        <dbReference type="EMBL" id="ARP88132.1"/>
    </source>
</evidence>
<organism evidence="1 2">
    <name type="scientific">Bordetella genomosp. 9</name>
    <dbReference type="NCBI Taxonomy" id="1416803"/>
    <lineage>
        <taxon>Bacteria</taxon>
        <taxon>Pseudomonadati</taxon>
        <taxon>Pseudomonadota</taxon>
        <taxon>Betaproteobacteria</taxon>
        <taxon>Burkholderiales</taxon>
        <taxon>Alcaligenaceae</taxon>
        <taxon>Bordetella</taxon>
    </lineage>
</organism>
<reference evidence="1 2" key="1">
    <citation type="submission" date="2017-05" db="EMBL/GenBank/DDBJ databases">
        <title>Complete and WGS of Bordetella genogroups.</title>
        <authorList>
            <person name="Spilker T."/>
            <person name="LiPuma J."/>
        </authorList>
    </citation>
    <scope>NUCLEOTIDE SEQUENCE [LARGE SCALE GENOMIC DNA]</scope>
    <source>
        <strain evidence="1 2">AU17164</strain>
    </source>
</reference>
<name>A0A1W6Z443_9BORD</name>
<gene>
    <name evidence="1" type="ORF">CAL13_19370</name>
</gene>
<keyword evidence="2" id="KW-1185">Reference proteome</keyword>
<proteinExistence type="predicted"/>
<evidence type="ECO:0000313" key="2">
    <source>
        <dbReference type="Proteomes" id="UP000194139"/>
    </source>
</evidence>
<dbReference type="EMBL" id="CP021109">
    <property type="protein sequence ID" value="ARP88132.1"/>
    <property type="molecule type" value="Genomic_DNA"/>
</dbReference>
<dbReference type="RefSeq" id="WP_086073269.1">
    <property type="nucleotide sequence ID" value="NZ_CP021109.1"/>
</dbReference>
<dbReference type="Proteomes" id="UP000194139">
    <property type="component" value="Chromosome"/>
</dbReference>